<reference evidence="2" key="2">
    <citation type="submission" date="2013-04" db="EMBL/GenBank/DDBJ databases">
        <authorList>
            <person name="Chantha S.-C."/>
            <person name="Platts A."/>
            <person name="Schoen D.J."/>
        </authorList>
    </citation>
    <scope>NUCLEOTIDE SEQUENCE</scope>
</reference>
<keyword evidence="1" id="KW-0472">Membrane</keyword>
<proteinExistence type="predicted"/>
<reference evidence="2" key="1">
    <citation type="journal article" date="2013" name="PLoS Biol.">
        <title>Secondary evolution of a self-incompatibility locus in the brassicaceae genus leavenworthia.</title>
        <authorList>
            <person name="Chantha S.C."/>
            <person name="Herman A.C."/>
            <person name="Platts A.E."/>
            <person name="Vekemans X."/>
            <person name="Schoen D.J."/>
        </authorList>
    </citation>
    <scope>NUCLEOTIDE SEQUENCE</scope>
</reference>
<gene>
    <name evidence="2" type="primary">SCRL</name>
</gene>
<dbReference type="EMBL" id="KC981242">
    <property type="protein sequence ID" value="AGN12795.1"/>
    <property type="molecule type" value="Genomic_DNA"/>
</dbReference>
<sequence length="61" mass="6727">MAKQVSLVNFISYLMITMLISAAKKPHSLAVPLIVDRDKNNGCFGVPSKKNNLYSMQKTNG</sequence>
<keyword evidence="1" id="KW-0812">Transmembrane</keyword>
<protein>
    <submittedName>
        <fullName evidence="2">Truncated S-locus cysteine-rich-like protein</fullName>
    </submittedName>
</protein>
<organism evidence="2">
    <name type="scientific">Leavenworthia alabamica</name>
    <name type="common">Alabama glade-cress</name>
    <dbReference type="NCBI Taxonomy" id="310722"/>
    <lineage>
        <taxon>Eukaryota</taxon>
        <taxon>Viridiplantae</taxon>
        <taxon>Streptophyta</taxon>
        <taxon>Embryophyta</taxon>
        <taxon>Tracheophyta</taxon>
        <taxon>Spermatophyta</taxon>
        <taxon>Magnoliopsida</taxon>
        <taxon>eudicotyledons</taxon>
        <taxon>Gunneridae</taxon>
        <taxon>Pentapetalae</taxon>
        <taxon>rosids</taxon>
        <taxon>malvids</taxon>
        <taxon>Brassicales</taxon>
        <taxon>Brassicaceae</taxon>
        <taxon>Cardamineae</taxon>
        <taxon>Leavenworthia</taxon>
    </lineage>
</organism>
<dbReference type="AlphaFoldDB" id="R9SA73"/>
<keyword evidence="1" id="KW-1133">Transmembrane helix</keyword>
<evidence type="ECO:0000313" key="2">
    <source>
        <dbReference type="EMBL" id="AGN12795.1"/>
    </source>
</evidence>
<evidence type="ECO:0000256" key="1">
    <source>
        <dbReference type="SAM" id="Phobius"/>
    </source>
</evidence>
<feature type="transmembrane region" description="Helical" evidence="1">
    <location>
        <begin position="6"/>
        <end position="23"/>
    </location>
</feature>
<name>R9SA73_LEAAL</name>
<accession>R9SA73</accession>